<feature type="region of interest" description="Disordered" evidence="1">
    <location>
        <begin position="1"/>
        <end position="23"/>
    </location>
</feature>
<sequence length="93" mass="10166">MTNNQVRPEQPEPNPQLKSGSPCTIQRRSTLQAKIRQLLKLGSAAIERPPRFSVYAIISELRLSALPVAICQRVLGSVVQSFVVGRRGWVGGG</sequence>
<proteinExistence type="predicted"/>
<reference evidence="4" key="1">
    <citation type="submission" date="2016-06" db="UniProtKB">
        <authorList>
            <consortium name="WormBaseParasite"/>
        </authorList>
    </citation>
    <scope>IDENTIFICATION</scope>
</reference>
<dbReference type="Proteomes" id="UP000271098">
    <property type="component" value="Unassembled WGS sequence"/>
</dbReference>
<evidence type="ECO:0000313" key="4">
    <source>
        <dbReference type="WBParaSite" id="GPUH_0001317401-mRNA-1"/>
    </source>
</evidence>
<organism evidence="4">
    <name type="scientific">Gongylonema pulchrum</name>
    <dbReference type="NCBI Taxonomy" id="637853"/>
    <lineage>
        <taxon>Eukaryota</taxon>
        <taxon>Metazoa</taxon>
        <taxon>Ecdysozoa</taxon>
        <taxon>Nematoda</taxon>
        <taxon>Chromadorea</taxon>
        <taxon>Rhabditida</taxon>
        <taxon>Spirurina</taxon>
        <taxon>Spiruromorpha</taxon>
        <taxon>Spiruroidea</taxon>
        <taxon>Gongylonematidae</taxon>
        <taxon>Gongylonema</taxon>
    </lineage>
</organism>
<dbReference type="AlphaFoldDB" id="A0A183DWR8"/>
<evidence type="ECO:0000313" key="3">
    <source>
        <dbReference type="Proteomes" id="UP000271098"/>
    </source>
</evidence>
<dbReference type="EMBL" id="UYRT01079973">
    <property type="protein sequence ID" value="VDN21770.1"/>
    <property type="molecule type" value="Genomic_DNA"/>
</dbReference>
<accession>A0A183DWR8</accession>
<evidence type="ECO:0000256" key="1">
    <source>
        <dbReference type="SAM" id="MobiDB-lite"/>
    </source>
</evidence>
<keyword evidence="3" id="KW-1185">Reference proteome</keyword>
<dbReference type="WBParaSite" id="GPUH_0001317401-mRNA-1">
    <property type="protein sequence ID" value="GPUH_0001317401-mRNA-1"/>
    <property type="gene ID" value="GPUH_0001317401"/>
</dbReference>
<name>A0A183DWR8_9BILA</name>
<evidence type="ECO:0000313" key="2">
    <source>
        <dbReference type="EMBL" id="VDN21770.1"/>
    </source>
</evidence>
<protein>
    <submittedName>
        <fullName evidence="4">Histone domain-containing protein</fullName>
    </submittedName>
</protein>
<gene>
    <name evidence="2" type="ORF">GPUH_LOCUS13159</name>
</gene>
<reference evidence="2 3" key="2">
    <citation type="submission" date="2018-11" db="EMBL/GenBank/DDBJ databases">
        <authorList>
            <consortium name="Pathogen Informatics"/>
        </authorList>
    </citation>
    <scope>NUCLEOTIDE SEQUENCE [LARGE SCALE GENOMIC DNA]</scope>
</reference>